<evidence type="ECO:0000256" key="5">
    <source>
        <dbReference type="ARBA" id="ARBA00025111"/>
    </source>
</evidence>
<keyword evidence="8" id="KW-0560">Oxidoreductase</keyword>
<organism evidence="10 11">
    <name type="scientific">Sphagnum troendelagicum</name>
    <dbReference type="NCBI Taxonomy" id="128251"/>
    <lineage>
        <taxon>Eukaryota</taxon>
        <taxon>Viridiplantae</taxon>
        <taxon>Streptophyta</taxon>
        <taxon>Embryophyta</taxon>
        <taxon>Bryophyta</taxon>
        <taxon>Sphagnophytina</taxon>
        <taxon>Sphagnopsida</taxon>
        <taxon>Sphagnales</taxon>
        <taxon>Sphagnaceae</taxon>
        <taxon>Sphagnum</taxon>
    </lineage>
</organism>
<dbReference type="PANTHER" id="PTHR11431:SF75">
    <property type="entry name" value="FERRITIN"/>
    <property type="match status" value="1"/>
</dbReference>
<dbReference type="EC" id="1.16.3.1" evidence="8"/>
<dbReference type="InterPro" id="IPR008331">
    <property type="entry name" value="Ferritin_DPS_dom"/>
</dbReference>
<evidence type="ECO:0000256" key="4">
    <source>
        <dbReference type="ARBA" id="ARBA00023004"/>
    </source>
</evidence>
<proteinExistence type="inferred from homology"/>
<comment type="catalytic activity">
    <reaction evidence="7 8">
        <text>4 Fe(2+) + O2 + 4 H(+) = 4 Fe(3+) + 2 H2O</text>
        <dbReference type="Rhea" id="RHEA:11148"/>
        <dbReference type="ChEBI" id="CHEBI:15377"/>
        <dbReference type="ChEBI" id="CHEBI:15378"/>
        <dbReference type="ChEBI" id="CHEBI:15379"/>
        <dbReference type="ChEBI" id="CHEBI:29033"/>
        <dbReference type="ChEBI" id="CHEBI:29034"/>
        <dbReference type="EC" id="1.16.3.1"/>
    </reaction>
</comment>
<accession>A0ABP0TLQ4</accession>
<protein>
    <recommendedName>
        <fullName evidence="8">Ferritin</fullName>
        <ecNumber evidence="8">1.16.3.1</ecNumber>
    </recommendedName>
</protein>
<dbReference type="EMBL" id="OZ019904">
    <property type="protein sequence ID" value="CAK9199775.1"/>
    <property type="molecule type" value="Genomic_DNA"/>
</dbReference>
<comment type="function">
    <text evidence="8">Stores iron in a soluble, non-toxic, readily available form. Important for iron homeostasis. Iron is taken up in the ferrous form and deposited as ferric hydroxides after oxidation.</text>
</comment>
<keyword evidence="2 8" id="KW-0409">Iron storage</keyword>
<dbReference type="InterPro" id="IPR012347">
    <property type="entry name" value="Ferritin-like"/>
</dbReference>
<feature type="domain" description="Ferritin-like diiron" evidence="9">
    <location>
        <begin position="38"/>
        <end position="192"/>
    </location>
</feature>
<dbReference type="InterPro" id="IPR009040">
    <property type="entry name" value="Ferritin-like_diiron"/>
</dbReference>
<reference evidence="10" key="1">
    <citation type="submission" date="2024-02" db="EMBL/GenBank/DDBJ databases">
        <authorList>
            <consortium name="ELIXIR-Norway"/>
            <consortium name="Elixir Norway"/>
        </authorList>
    </citation>
    <scope>NUCLEOTIDE SEQUENCE</scope>
</reference>
<evidence type="ECO:0000313" key="11">
    <source>
        <dbReference type="Proteomes" id="UP001497512"/>
    </source>
</evidence>
<keyword evidence="11" id="KW-1185">Reference proteome</keyword>
<dbReference type="PANTHER" id="PTHR11431">
    <property type="entry name" value="FERRITIN"/>
    <property type="match status" value="1"/>
</dbReference>
<dbReference type="InterPro" id="IPR001519">
    <property type="entry name" value="Ferritin"/>
</dbReference>
<keyword evidence="3 8" id="KW-0479">Metal-binding</keyword>
<evidence type="ECO:0000256" key="3">
    <source>
        <dbReference type="ARBA" id="ARBA00022723"/>
    </source>
</evidence>
<dbReference type="PROSITE" id="PS50905">
    <property type="entry name" value="FERRITIN_LIKE"/>
    <property type="match status" value="1"/>
</dbReference>
<evidence type="ECO:0000256" key="2">
    <source>
        <dbReference type="ARBA" id="ARBA00022434"/>
    </source>
</evidence>
<dbReference type="InterPro" id="IPR009078">
    <property type="entry name" value="Ferritin-like_SF"/>
</dbReference>
<dbReference type="Proteomes" id="UP001497512">
    <property type="component" value="Chromosome 12"/>
</dbReference>
<keyword evidence="4 8" id="KW-0408">Iron</keyword>
<evidence type="ECO:0000256" key="8">
    <source>
        <dbReference type="RuleBase" id="RU361145"/>
    </source>
</evidence>
<comment type="subunit">
    <text evidence="6">Oligomer of 24 subunits. There are two types of subunits: L (light) chain and H (heavy) chain. The major chain can be light or heavy, depending on the species and tissue type. The functional molecule forms a roughly spherical shell with a diameter of 12 nm and contains a central cavity into which the insoluble mineral iron core is deposited.</text>
</comment>
<evidence type="ECO:0000313" key="10">
    <source>
        <dbReference type="EMBL" id="CAK9199775.1"/>
    </source>
</evidence>
<evidence type="ECO:0000256" key="6">
    <source>
        <dbReference type="ARBA" id="ARBA00026060"/>
    </source>
</evidence>
<comment type="function">
    <text evidence="5">Stores iron in a soluble, non-toxic, readily available form. Important for iron homeostasis. Has ferroxidase activity. Iron is taken up in the ferrous form and deposited as ferric hydroxides after oxidation.</text>
</comment>
<evidence type="ECO:0000256" key="1">
    <source>
        <dbReference type="ARBA" id="ARBA00007513"/>
    </source>
</evidence>
<dbReference type="Pfam" id="PF00210">
    <property type="entry name" value="Ferritin"/>
    <property type="match status" value="1"/>
</dbReference>
<name>A0ABP0TLQ4_9BRYO</name>
<dbReference type="SUPFAM" id="SSF47240">
    <property type="entry name" value="Ferritin-like"/>
    <property type="match status" value="1"/>
</dbReference>
<comment type="similarity">
    <text evidence="1 8">Belongs to the ferritin family.</text>
</comment>
<gene>
    <name evidence="10" type="ORF">CSSPTR1EN2_LOCUS5105</name>
</gene>
<evidence type="ECO:0000256" key="7">
    <source>
        <dbReference type="ARBA" id="ARBA00047990"/>
    </source>
</evidence>
<dbReference type="Gene3D" id="1.20.1260.10">
    <property type="match status" value="1"/>
</dbReference>
<sequence length="263" mass="29627">MAAQHMEKCPCIEEIKQEMEVIAKWKPGDVRRPLGRVQTANSEVDENFNKCITFHQTAAALFTSTSAFFARDNVALPGVAFYFKILAQCEINDSWLVIDFLAKRGAVVQFGPVAAPPSDWVTSHQEFSEVTTAFSKNLALYKVAAKKCAETMALARKVNDVQAIVFLQKCMQQMDEKLRCASHYVAYLRTAEKDPHAMKTFDRRLPFEVEELAFAAGTEAAIQTRLMIGSTLRAECRETKKFECEPKDACDDLLARRTLNRVT</sequence>
<evidence type="ECO:0000259" key="9">
    <source>
        <dbReference type="PROSITE" id="PS50905"/>
    </source>
</evidence>